<evidence type="ECO:0000256" key="6">
    <source>
        <dbReference type="ARBA" id="ARBA00023157"/>
    </source>
</evidence>
<evidence type="ECO:0000256" key="11">
    <source>
        <dbReference type="RuleBase" id="RU003691"/>
    </source>
</evidence>
<feature type="active site" description="Proton acceptor" evidence="8">
    <location>
        <position position="434"/>
    </location>
</feature>
<keyword evidence="5 9" id="KW-0520">NAD</keyword>
<evidence type="ECO:0000256" key="9">
    <source>
        <dbReference type="PIRSR" id="PIRSR000350-3"/>
    </source>
</evidence>
<gene>
    <name evidence="14" type="ORF">AS033_11240</name>
</gene>
<dbReference type="Gene3D" id="3.30.390.30">
    <property type="match status" value="1"/>
</dbReference>
<dbReference type="InterPro" id="IPR004099">
    <property type="entry name" value="Pyr_nucl-diS_OxRdtase_dimer"/>
</dbReference>
<keyword evidence="3 9" id="KW-0274">FAD</keyword>
<keyword evidence="9" id="KW-0547">Nucleotide-binding</keyword>
<feature type="domain" description="Pyridine nucleotide-disulphide oxidoreductase dimerisation" evidence="12">
    <location>
        <begin position="338"/>
        <end position="444"/>
    </location>
</feature>
<evidence type="ECO:0000256" key="7">
    <source>
        <dbReference type="ARBA" id="ARBA00023284"/>
    </source>
</evidence>
<dbReference type="OrthoDB" id="9800167at2"/>
<accession>A0A0V8GF36</accession>
<feature type="domain" description="FAD/NAD(P)-binding" evidence="13">
    <location>
        <begin position="11"/>
        <end position="318"/>
    </location>
</feature>
<dbReference type="PIRSF" id="PIRSF000350">
    <property type="entry name" value="Mercury_reductase_MerA"/>
    <property type="match status" value="1"/>
</dbReference>
<dbReference type="GO" id="GO:0004148">
    <property type="term" value="F:dihydrolipoyl dehydrogenase (NADH) activity"/>
    <property type="evidence" value="ECO:0007669"/>
    <property type="project" value="TreeGrafter"/>
</dbReference>
<evidence type="ECO:0000256" key="3">
    <source>
        <dbReference type="ARBA" id="ARBA00022827"/>
    </source>
</evidence>
<sequence>MVVGELTQERDLLIIGGGPAGYTAAIRAEQGGRNVTLIEQAELGGLCLNRGCIPSKVYAHAAEEMLRLPHLEDLGFNTSAVHDFSKLNAYRNRVVQQLRQGVVALCQANQIEHISGAASFLSEDRIGVESGHQFDTYRFQDVIIATGSHSIQHEEACRLNAEQLYQLEQLPESLLIIGSDTLALEAAACFHALGTEVTLFADQFSLEPSLEKELKRTFKKQKIRLVSDVVTRIEASSDATVTVMKNGEEVAYQGAYLFQSLSRIPNSLTLGLERIGVTLAEDGTIPVDATGRTNQPHIYAIGDVTPGPQLAIRAIHEAKRTAAHLSGQDVDSTTPYYPTVLRTFPPIASVGMTEQEAVEAGHAVQSGQFPLNANGATTIEGGSGFVKVIADEQTSLILGIHMIGDDAHRLVGQFTQALELTAKREDLLFPVMAHPSRSEALTESMEALFGQSIHLPPRQQVGSRA</sequence>
<name>A0A0V8GF36_9BACL</name>
<dbReference type="PANTHER" id="PTHR22912:SF151">
    <property type="entry name" value="DIHYDROLIPOYL DEHYDROGENASE, MITOCHONDRIAL"/>
    <property type="match status" value="1"/>
</dbReference>
<evidence type="ECO:0000256" key="1">
    <source>
        <dbReference type="ARBA" id="ARBA00007532"/>
    </source>
</evidence>
<keyword evidence="7 11" id="KW-0676">Redox-active center</keyword>
<dbReference type="EMBL" id="LNQL01000003">
    <property type="protein sequence ID" value="KSU48894.1"/>
    <property type="molecule type" value="Genomic_DNA"/>
</dbReference>
<dbReference type="PROSITE" id="PS00076">
    <property type="entry name" value="PYRIDINE_REDOX_1"/>
    <property type="match status" value="1"/>
</dbReference>
<evidence type="ECO:0000256" key="5">
    <source>
        <dbReference type="ARBA" id="ARBA00023027"/>
    </source>
</evidence>
<keyword evidence="2 11" id="KW-0285">Flavoprotein</keyword>
<keyword evidence="6" id="KW-1015">Disulfide bond</keyword>
<dbReference type="InterPro" id="IPR036188">
    <property type="entry name" value="FAD/NAD-bd_sf"/>
</dbReference>
<dbReference type="PRINTS" id="PR00411">
    <property type="entry name" value="PNDRDTASEI"/>
</dbReference>
<dbReference type="GO" id="GO:0006103">
    <property type="term" value="P:2-oxoglutarate metabolic process"/>
    <property type="evidence" value="ECO:0007669"/>
    <property type="project" value="TreeGrafter"/>
</dbReference>
<organism evidence="14 15">
    <name type="scientific">Exiguobacterium indicum</name>
    <dbReference type="NCBI Taxonomy" id="296995"/>
    <lineage>
        <taxon>Bacteria</taxon>
        <taxon>Bacillati</taxon>
        <taxon>Bacillota</taxon>
        <taxon>Bacilli</taxon>
        <taxon>Bacillales</taxon>
        <taxon>Bacillales Family XII. Incertae Sedis</taxon>
        <taxon>Exiguobacterium</taxon>
    </lineage>
</organism>
<evidence type="ECO:0000313" key="14">
    <source>
        <dbReference type="EMBL" id="KSU48894.1"/>
    </source>
</evidence>
<dbReference type="Pfam" id="PF02852">
    <property type="entry name" value="Pyr_redox_dim"/>
    <property type="match status" value="1"/>
</dbReference>
<evidence type="ECO:0000256" key="4">
    <source>
        <dbReference type="ARBA" id="ARBA00023002"/>
    </source>
</evidence>
<dbReference type="SUPFAM" id="SSF51905">
    <property type="entry name" value="FAD/NAD(P)-binding domain"/>
    <property type="match status" value="1"/>
</dbReference>
<dbReference type="Pfam" id="PF07992">
    <property type="entry name" value="Pyr_redox_2"/>
    <property type="match status" value="1"/>
</dbReference>
<proteinExistence type="inferred from homology"/>
<comment type="similarity">
    <text evidence="1 11">Belongs to the class-I pyridine nucleotide-disulfide oxidoreductase family.</text>
</comment>
<dbReference type="InterPro" id="IPR023753">
    <property type="entry name" value="FAD/NAD-binding_dom"/>
</dbReference>
<dbReference type="FunFam" id="3.30.390.30:FF:000001">
    <property type="entry name" value="Dihydrolipoyl dehydrogenase"/>
    <property type="match status" value="1"/>
</dbReference>
<dbReference type="GO" id="GO:0050660">
    <property type="term" value="F:flavin adenine dinucleotide binding"/>
    <property type="evidence" value="ECO:0007669"/>
    <property type="project" value="TreeGrafter"/>
</dbReference>
<feature type="disulfide bond" description="Redox-active" evidence="10">
    <location>
        <begin position="47"/>
        <end position="52"/>
    </location>
</feature>
<dbReference type="RefSeq" id="WP_058265563.1">
    <property type="nucleotide sequence ID" value="NZ_FMYN01000003.1"/>
</dbReference>
<evidence type="ECO:0000259" key="13">
    <source>
        <dbReference type="Pfam" id="PF07992"/>
    </source>
</evidence>
<dbReference type="InterPro" id="IPR016156">
    <property type="entry name" value="FAD/NAD-linked_Rdtase_dimer_sf"/>
</dbReference>
<keyword evidence="4 11" id="KW-0560">Oxidoreductase</keyword>
<dbReference type="Proteomes" id="UP000053797">
    <property type="component" value="Unassembled WGS sequence"/>
</dbReference>
<dbReference type="AlphaFoldDB" id="A0A0V8GF36"/>
<evidence type="ECO:0000256" key="2">
    <source>
        <dbReference type="ARBA" id="ARBA00022630"/>
    </source>
</evidence>
<feature type="binding site" evidence="9">
    <location>
        <position position="303"/>
    </location>
    <ligand>
        <name>FAD</name>
        <dbReference type="ChEBI" id="CHEBI:57692"/>
    </ligand>
</feature>
<dbReference type="InterPro" id="IPR050151">
    <property type="entry name" value="Class-I_Pyr_Nuc-Dis_Oxidored"/>
</dbReference>
<evidence type="ECO:0000256" key="8">
    <source>
        <dbReference type="PIRSR" id="PIRSR000350-2"/>
    </source>
</evidence>
<feature type="binding site" evidence="9">
    <location>
        <begin position="178"/>
        <end position="185"/>
    </location>
    <ligand>
        <name>NAD(+)</name>
        <dbReference type="ChEBI" id="CHEBI:57540"/>
    </ligand>
</feature>
<dbReference type="PANTHER" id="PTHR22912">
    <property type="entry name" value="DISULFIDE OXIDOREDUCTASE"/>
    <property type="match status" value="1"/>
</dbReference>
<reference evidence="14 15" key="1">
    <citation type="journal article" date="2015" name="Int. J. Syst. Evol. Microbiol.">
        <title>Exiguobacterium enclense sp. nov., isolated from sediment.</title>
        <authorList>
            <person name="Dastager S.G."/>
            <person name="Mawlankar R."/>
            <person name="Sonalkar V.V."/>
            <person name="Thorat M.N."/>
            <person name="Mual P."/>
            <person name="Verma A."/>
            <person name="Krishnamurthi S."/>
            <person name="Tang S.K."/>
            <person name="Li W.J."/>
        </authorList>
    </citation>
    <scope>NUCLEOTIDE SEQUENCE [LARGE SCALE GENOMIC DNA]</scope>
    <source>
        <strain evidence="14 15">NIO-1109</strain>
    </source>
</reference>
<dbReference type="Gene3D" id="3.50.50.60">
    <property type="entry name" value="FAD/NAD(P)-binding domain"/>
    <property type="match status" value="2"/>
</dbReference>
<dbReference type="InterPro" id="IPR001100">
    <property type="entry name" value="Pyr_nuc-diS_OxRdtase"/>
</dbReference>
<dbReference type="InterPro" id="IPR012999">
    <property type="entry name" value="Pyr_OxRdtase_I_AS"/>
</dbReference>
<evidence type="ECO:0000256" key="10">
    <source>
        <dbReference type="PIRSR" id="PIRSR000350-4"/>
    </source>
</evidence>
<comment type="cofactor">
    <cofactor evidence="9">
        <name>FAD</name>
        <dbReference type="ChEBI" id="CHEBI:57692"/>
    </cofactor>
    <text evidence="9">Binds 1 FAD per subunit.</text>
</comment>
<evidence type="ECO:0000259" key="12">
    <source>
        <dbReference type="Pfam" id="PF02852"/>
    </source>
</evidence>
<protein>
    <submittedName>
        <fullName evidence="14">Pyridine nucleotide-disulfide oxidoreductase</fullName>
    </submittedName>
</protein>
<feature type="binding site" evidence="9">
    <location>
        <position position="56"/>
    </location>
    <ligand>
        <name>FAD</name>
        <dbReference type="ChEBI" id="CHEBI:57692"/>
    </ligand>
</feature>
<feature type="binding site" evidence="9">
    <location>
        <begin position="146"/>
        <end position="148"/>
    </location>
    <ligand>
        <name>FAD</name>
        <dbReference type="ChEBI" id="CHEBI:57692"/>
    </ligand>
</feature>
<dbReference type="PRINTS" id="PR00368">
    <property type="entry name" value="FADPNR"/>
</dbReference>
<comment type="caution">
    <text evidence="14">The sequence shown here is derived from an EMBL/GenBank/DDBJ whole genome shotgun (WGS) entry which is preliminary data.</text>
</comment>
<evidence type="ECO:0000313" key="15">
    <source>
        <dbReference type="Proteomes" id="UP000053797"/>
    </source>
</evidence>
<dbReference type="SUPFAM" id="SSF55424">
    <property type="entry name" value="FAD/NAD-linked reductases, dimerisation (C-terminal) domain"/>
    <property type="match status" value="1"/>
</dbReference>